<feature type="domain" description="N-acetyltransferase" evidence="1">
    <location>
        <begin position="41"/>
        <end position="210"/>
    </location>
</feature>
<dbReference type="Gene3D" id="3.40.630.30">
    <property type="match status" value="1"/>
</dbReference>
<evidence type="ECO:0000259" key="1">
    <source>
        <dbReference type="PROSITE" id="PS51186"/>
    </source>
</evidence>
<dbReference type="Proteomes" id="UP000481861">
    <property type="component" value="Unassembled WGS sequence"/>
</dbReference>
<name>A0A7C8MF93_9PLEO</name>
<dbReference type="InterPro" id="IPR000182">
    <property type="entry name" value="GNAT_dom"/>
</dbReference>
<proteinExistence type="predicted"/>
<keyword evidence="2" id="KW-0808">Transferase</keyword>
<dbReference type="InterPro" id="IPR016181">
    <property type="entry name" value="Acyl_CoA_acyltransferase"/>
</dbReference>
<sequence length="230" mass="25832">MPPPPLPHHRMPPKMPTQETILKLSRPILSPPRDPFRSTRLHYRALNPTTDLRLFAAINGDPSGYANSNLSNIHLPTAADAAQFQASVIENSLVAAIICLPGGDDDADGGIAIGQIHLKRGKPGTQHHRNTEIGIDILPEYQRKGYGSEAIQWVLDYAFRRAGLHRVMIRAFGWNEGAIRLYEQLGFKHEARHREALWHEGRWWDSIDMAMLEGESWEGKKNGVKDGIWG</sequence>
<dbReference type="Pfam" id="PF13302">
    <property type="entry name" value="Acetyltransf_3"/>
    <property type="match status" value="1"/>
</dbReference>
<organism evidence="2 3">
    <name type="scientific">Massariosphaeria phaeospora</name>
    <dbReference type="NCBI Taxonomy" id="100035"/>
    <lineage>
        <taxon>Eukaryota</taxon>
        <taxon>Fungi</taxon>
        <taxon>Dikarya</taxon>
        <taxon>Ascomycota</taxon>
        <taxon>Pezizomycotina</taxon>
        <taxon>Dothideomycetes</taxon>
        <taxon>Pleosporomycetidae</taxon>
        <taxon>Pleosporales</taxon>
        <taxon>Pleosporales incertae sedis</taxon>
        <taxon>Massariosphaeria</taxon>
    </lineage>
</organism>
<comment type="caution">
    <text evidence="2">The sequence shown here is derived from an EMBL/GenBank/DDBJ whole genome shotgun (WGS) entry which is preliminary data.</text>
</comment>
<dbReference type="EMBL" id="JAADJZ010000007">
    <property type="protein sequence ID" value="KAF2873923.1"/>
    <property type="molecule type" value="Genomic_DNA"/>
</dbReference>
<gene>
    <name evidence="2" type="ORF">BDV95DRAFT_568025</name>
</gene>
<dbReference type="SUPFAM" id="SSF55729">
    <property type="entry name" value="Acyl-CoA N-acyltransferases (Nat)"/>
    <property type="match status" value="1"/>
</dbReference>
<keyword evidence="3" id="KW-1185">Reference proteome</keyword>
<dbReference type="AlphaFoldDB" id="A0A7C8MF93"/>
<dbReference type="GO" id="GO:0016747">
    <property type="term" value="F:acyltransferase activity, transferring groups other than amino-acyl groups"/>
    <property type="evidence" value="ECO:0007669"/>
    <property type="project" value="InterPro"/>
</dbReference>
<dbReference type="OrthoDB" id="64477at2759"/>
<keyword evidence="2" id="KW-0012">Acyltransferase</keyword>
<dbReference type="PROSITE" id="PS51186">
    <property type="entry name" value="GNAT"/>
    <property type="match status" value="1"/>
</dbReference>
<dbReference type="PANTHER" id="PTHR43415:SF3">
    <property type="entry name" value="GNAT-FAMILY ACETYLTRANSFERASE"/>
    <property type="match status" value="1"/>
</dbReference>
<evidence type="ECO:0000313" key="3">
    <source>
        <dbReference type="Proteomes" id="UP000481861"/>
    </source>
</evidence>
<evidence type="ECO:0000313" key="2">
    <source>
        <dbReference type="EMBL" id="KAF2873923.1"/>
    </source>
</evidence>
<reference evidence="2 3" key="1">
    <citation type="submission" date="2020-01" db="EMBL/GenBank/DDBJ databases">
        <authorList>
            <consortium name="DOE Joint Genome Institute"/>
            <person name="Haridas S."/>
            <person name="Albert R."/>
            <person name="Binder M."/>
            <person name="Bloem J."/>
            <person name="Labutti K."/>
            <person name="Salamov A."/>
            <person name="Andreopoulos B."/>
            <person name="Baker S.E."/>
            <person name="Barry K."/>
            <person name="Bills G."/>
            <person name="Bluhm B.H."/>
            <person name="Cannon C."/>
            <person name="Castanera R."/>
            <person name="Culley D.E."/>
            <person name="Daum C."/>
            <person name="Ezra D."/>
            <person name="Gonzalez J.B."/>
            <person name="Henrissat B."/>
            <person name="Kuo A."/>
            <person name="Liang C."/>
            <person name="Lipzen A."/>
            <person name="Lutzoni F."/>
            <person name="Magnuson J."/>
            <person name="Mondo S."/>
            <person name="Nolan M."/>
            <person name="Ohm R."/>
            <person name="Pangilinan J."/>
            <person name="Park H.-J.H."/>
            <person name="Ramirez L."/>
            <person name="Alfaro M."/>
            <person name="Sun H."/>
            <person name="Tritt A."/>
            <person name="Yoshinaga Y."/>
            <person name="Zwiers L.-H.L."/>
            <person name="Turgeon B.G."/>
            <person name="Goodwin S.B."/>
            <person name="Spatafora J.W."/>
            <person name="Crous P.W."/>
            <person name="Grigoriev I.V."/>
        </authorList>
    </citation>
    <scope>NUCLEOTIDE SEQUENCE [LARGE SCALE GENOMIC DNA]</scope>
    <source>
        <strain evidence="2 3">CBS 611.86</strain>
    </source>
</reference>
<protein>
    <submittedName>
        <fullName evidence="2">Acyl-CoA N-acyltransferase</fullName>
    </submittedName>
</protein>
<dbReference type="PANTHER" id="PTHR43415">
    <property type="entry name" value="SPERMIDINE N(1)-ACETYLTRANSFERASE"/>
    <property type="match status" value="1"/>
</dbReference>
<dbReference type="CDD" id="cd04301">
    <property type="entry name" value="NAT_SF"/>
    <property type="match status" value="1"/>
</dbReference>
<accession>A0A7C8MF93</accession>